<accession>G8XT67</accession>
<dbReference type="EMBL" id="FJ483968">
    <property type="protein sequence ID" value="AEV80359.1"/>
    <property type="molecule type" value="Genomic_DNA"/>
</dbReference>
<keyword evidence="1" id="KW-0472">Membrane</keyword>
<sequence>MVAHVCSISSSIDTLITKNLTAIYGGNITLEKPDNLTFQQHLWYYVSSGNNHCNKLLCNKTKTENSCHTTVGQFICDNDKLCLFYVPNNGKPLVYLLVQQGGPINITTRNITYILTVIDSTSLAPTLALPSSTTLYIAPSSIGPVDQHYTGAKNAAIIVPILLCIGAILTLLGYQYYRSTTKRRSKHNYIETRYMTVE</sequence>
<dbReference type="RefSeq" id="YP_004935971.1">
    <property type="nucleotide sequence ID" value="NC_012783.2"/>
</dbReference>
<dbReference type="Proteomes" id="UP000116555">
    <property type="component" value="Segment"/>
</dbReference>
<protein>
    <submittedName>
        <fullName evidence="2">Protein RL11E</fullName>
    </submittedName>
</protein>
<proteinExistence type="predicted"/>
<reference evidence="2 3" key="1">
    <citation type="submission" date="2011-12" db="EMBL/GenBank/DDBJ databases">
        <title>Comparative genomics of primate cytomegaloviruses.</title>
        <authorList>
            <person name="Davison A.J."/>
            <person name="Holton M."/>
            <person name="Dolan A."/>
            <person name="Dargan D.J."/>
            <person name="Gatherer D."/>
            <person name="Hayward G.S."/>
        </authorList>
    </citation>
    <scope>NUCLEOTIDE SEQUENCE [LARGE SCALE GENOMIC DNA]</scope>
    <source>
        <strain evidence="2">2715</strain>
    </source>
</reference>
<evidence type="ECO:0000313" key="3">
    <source>
        <dbReference type="Proteomes" id="UP000116555"/>
    </source>
</evidence>
<keyword evidence="1" id="KW-0812">Transmembrane</keyword>
<keyword evidence="1" id="KW-1133">Transmembrane helix</keyword>
<dbReference type="KEGG" id="vg:25026413"/>
<dbReference type="GeneID" id="25026413"/>
<gene>
    <name evidence="2" type="primary">RL11E</name>
</gene>
<organismHost>
    <name type="scientific">Macaca</name>
    <name type="common">macaques</name>
    <dbReference type="NCBI Taxonomy" id="9539"/>
</organismHost>
<name>G8XT67_SCMVC</name>
<dbReference type="OrthoDB" id="40400at10239"/>
<evidence type="ECO:0000256" key="1">
    <source>
        <dbReference type="SAM" id="Phobius"/>
    </source>
</evidence>
<feature type="transmembrane region" description="Helical" evidence="1">
    <location>
        <begin position="157"/>
        <end position="177"/>
    </location>
</feature>
<organism evidence="2 3">
    <name type="scientific">Simian cytomegalovirus (strain Colburn)</name>
    <dbReference type="NCBI Taxonomy" id="50292"/>
    <lineage>
        <taxon>Viruses</taxon>
        <taxon>Duplodnaviria</taxon>
        <taxon>Heunggongvirae</taxon>
        <taxon>Peploviricota</taxon>
        <taxon>Herviviricetes</taxon>
        <taxon>Herpesvirales</taxon>
        <taxon>Orthoherpesviridae</taxon>
        <taxon>Betaherpesvirinae</taxon>
        <taxon>Cytomegalovirus</taxon>
        <taxon>Cytomegalovirus cercopithecinebeta5</taxon>
    </lineage>
</organism>
<evidence type="ECO:0000313" key="2">
    <source>
        <dbReference type="EMBL" id="AEV80359.1"/>
    </source>
</evidence>
<keyword evidence="3" id="KW-1185">Reference proteome</keyword>